<sequence length="103" mass="12277">MEKEIQEREMSNGGGDQRRKGRRNKVRGYTWRDELVVNLGSHKWKQQENERNENKLRHLAPYLSKKHEKTPTRAGMEPPTLKPKKERALDPAKRFFLLIRETP</sequence>
<organism evidence="2 3">
    <name type="scientific">Prunus yedoensis var. nudiflora</name>
    <dbReference type="NCBI Taxonomy" id="2094558"/>
    <lineage>
        <taxon>Eukaryota</taxon>
        <taxon>Viridiplantae</taxon>
        <taxon>Streptophyta</taxon>
        <taxon>Embryophyta</taxon>
        <taxon>Tracheophyta</taxon>
        <taxon>Spermatophyta</taxon>
        <taxon>Magnoliopsida</taxon>
        <taxon>eudicotyledons</taxon>
        <taxon>Gunneridae</taxon>
        <taxon>Pentapetalae</taxon>
        <taxon>rosids</taxon>
        <taxon>fabids</taxon>
        <taxon>Rosales</taxon>
        <taxon>Rosaceae</taxon>
        <taxon>Amygdaloideae</taxon>
        <taxon>Amygdaleae</taxon>
        <taxon>Prunus</taxon>
    </lineage>
</organism>
<evidence type="ECO:0000256" key="1">
    <source>
        <dbReference type="SAM" id="MobiDB-lite"/>
    </source>
</evidence>
<proteinExistence type="predicted"/>
<dbReference type="Proteomes" id="UP000250321">
    <property type="component" value="Unassembled WGS sequence"/>
</dbReference>
<evidence type="ECO:0000313" key="3">
    <source>
        <dbReference type="Proteomes" id="UP000250321"/>
    </source>
</evidence>
<dbReference type="AlphaFoldDB" id="A0A314YX67"/>
<evidence type="ECO:0000313" key="2">
    <source>
        <dbReference type="EMBL" id="PQQ11019.1"/>
    </source>
</evidence>
<feature type="compositionally biased region" description="Basic and acidic residues" evidence="1">
    <location>
        <begin position="1"/>
        <end position="10"/>
    </location>
</feature>
<accession>A0A314YX67</accession>
<gene>
    <name evidence="2" type="ORF">Pyn_23550</name>
</gene>
<feature type="region of interest" description="Disordered" evidence="1">
    <location>
        <begin position="1"/>
        <end position="27"/>
    </location>
</feature>
<protein>
    <submittedName>
        <fullName evidence="2">Uncharacterized protein</fullName>
    </submittedName>
</protein>
<feature type="region of interest" description="Disordered" evidence="1">
    <location>
        <begin position="44"/>
        <end position="89"/>
    </location>
</feature>
<feature type="compositionally biased region" description="Basic and acidic residues" evidence="1">
    <location>
        <begin position="45"/>
        <end position="56"/>
    </location>
</feature>
<dbReference type="EMBL" id="PJQY01000431">
    <property type="protein sequence ID" value="PQQ11019.1"/>
    <property type="molecule type" value="Genomic_DNA"/>
</dbReference>
<name>A0A314YX67_PRUYE</name>
<comment type="caution">
    <text evidence="2">The sequence shown here is derived from an EMBL/GenBank/DDBJ whole genome shotgun (WGS) entry which is preliminary data.</text>
</comment>
<keyword evidence="3" id="KW-1185">Reference proteome</keyword>
<reference evidence="2 3" key="1">
    <citation type="submission" date="2018-02" db="EMBL/GenBank/DDBJ databases">
        <title>Draft genome of wild Prunus yedoensis var. nudiflora.</title>
        <authorList>
            <person name="Baek S."/>
            <person name="Kim J.-H."/>
            <person name="Choi K."/>
            <person name="Kim G.-B."/>
            <person name="Cho A."/>
            <person name="Jang H."/>
            <person name="Shin C.-H."/>
            <person name="Yu H.-J."/>
            <person name="Mun J.-H."/>
        </authorList>
    </citation>
    <scope>NUCLEOTIDE SEQUENCE [LARGE SCALE GENOMIC DNA]</scope>
    <source>
        <strain evidence="3">cv. Jeju island</strain>
        <tissue evidence="2">Leaf</tissue>
    </source>
</reference>